<reference evidence="7 8" key="1">
    <citation type="submission" date="2019-11" db="EMBL/GenBank/DDBJ databases">
        <title>Venatorbacter sp. nov. a predator of Campylobacter and other Gram-negative bacteria.</title>
        <authorList>
            <person name="Saeedi A."/>
            <person name="Cummings N.J."/>
            <person name="Connerton I.F."/>
            <person name="Connerton P.L."/>
        </authorList>
    </citation>
    <scope>NUCLEOTIDE SEQUENCE [LARGE SCALE GENOMIC DNA]</scope>
    <source>
        <strain evidence="7">XL5</strain>
    </source>
</reference>
<feature type="transmembrane region" description="Helical" evidence="6">
    <location>
        <begin position="213"/>
        <end position="232"/>
    </location>
</feature>
<keyword evidence="5 6" id="KW-0472">Membrane</keyword>
<evidence type="ECO:0000313" key="7">
    <source>
        <dbReference type="EMBL" id="QQD23655.1"/>
    </source>
</evidence>
<feature type="transmembrane region" description="Helical" evidence="6">
    <location>
        <begin position="315"/>
        <end position="338"/>
    </location>
</feature>
<dbReference type="PANTHER" id="PTHR10283:SF82">
    <property type="entry name" value="SOLUTE CARRIER FAMILY 13 MEMBER 2"/>
    <property type="match status" value="1"/>
</dbReference>
<organism evidence="7 8">
    <name type="scientific">Venatoribacter cucullus</name>
    <dbReference type="NCBI Taxonomy" id="2661630"/>
    <lineage>
        <taxon>Bacteria</taxon>
        <taxon>Pseudomonadati</taxon>
        <taxon>Pseudomonadota</taxon>
        <taxon>Gammaproteobacteria</taxon>
        <taxon>Oceanospirillales</taxon>
        <taxon>Oceanospirillaceae</taxon>
        <taxon>Venatoribacter</taxon>
    </lineage>
</organism>
<dbReference type="CDD" id="cd01115">
    <property type="entry name" value="SLC13_permease"/>
    <property type="match status" value="1"/>
</dbReference>
<dbReference type="PANTHER" id="PTHR10283">
    <property type="entry name" value="SOLUTE CARRIER FAMILY 13 MEMBER"/>
    <property type="match status" value="1"/>
</dbReference>
<feature type="transmembrane region" description="Helical" evidence="6">
    <location>
        <begin position="253"/>
        <end position="273"/>
    </location>
</feature>
<feature type="transmembrane region" description="Helical" evidence="6">
    <location>
        <begin position="15"/>
        <end position="33"/>
    </location>
</feature>
<sequence length="453" mass="47815">MSLSVPAAHIRRKRIILAVDVLLLIALLNLLPFEPKVVTGLSMLIFIAVLWLTEAIHVSITALLVPVLAVLLDVFPTGKALSSFADPIIFLFLGGFALASALSTQGLDKAIAALVLNFARGRLAVAVLLLFAVAAGLSMWISNTATAAMMLPLALGMLSQLDREHNQNTWVFTLLGIAYCASIGGIATLVGSPPNAIAAAQTGLTFMGWMQKALPLTLLLLPAAVLVLYMVLKPDLSARVAVEKTQVQWTRQRQLTLLIFIATVLCWIFSAPLNKLLGGLSSFDTLVAIAAIIALAISGVVGWKDIERTTDWSVLLLFGGGLCLSAVLNTTGTSLFLANNIGALLDQASPVLVTLVIVTFVVFLTEFASNTASAALLIPVFTGIAGSMGVDPVTLAVLIAVSASCAFMLPVATPPNAIVFGTGQVPQQRMMRTGIWLNLLCIGLISGYATLFW</sequence>
<dbReference type="AlphaFoldDB" id="A0A9X7YML7"/>
<dbReference type="InterPro" id="IPR031312">
    <property type="entry name" value="Na/sul_symport_CS"/>
</dbReference>
<dbReference type="Pfam" id="PF00939">
    <property type="entry name" value="Na_sulph_symp"/>
    <property type="match status" value="1"/>
</dbReference>
<keyword evidence="3 6" id="KW-0812">Transmembrane</keyword>
<feature type="transmembrane region" description="Helical" evidence="6">
    <location>
        <begin position="170"/>
        <end position="193"/>
    </location>
</feature>
<feature type="transmembrane region" description="Helical" evidence="6">
    <location>
        <begin position="114"/>
        <end position="134"/>
    </location>
</feature>
<evidence type="ECO:0000313" key="8">
    <source>
        <dbReference type="Proteomes" id="UP000596074"/>
    </source>
</evidence>
<evidence type="ECO:0000256" key="6">
    <source>
        <dbReference type="SAM" id="Phobius"/>
    </source>
</evidence>
<feature type="transmembrane region" description="Helical" evidence="6">
    <location>
        <begin position="395"/>
        <end position="413"/>
    </location>
</feature>
<evidence type="ECO:0000256" key="4">
    <source>
        <dbReference type="ARBA" id="ARBA00022989"/>
    </source>
</evidence>
<proteinExistence type="predicted"/>
<feature type="transmembrane region" description="Helical" evidence="6">
    <location>
        <begin position="344"/>
        <end position="364"/>
    </location>
</feature>
<keyword evidence="4 6" id="KW-1133">Transmembrane helix</keyword>
<accession>A0A9X7YML7</accession>
<feature type="transmembrane region" description="Helical" evidence="6">
    <location>
        <begin position="434"/>
        <end position="452"/>
    </location>
</feature>
<dbReference type="GO" id="GO:0015141">
    <property type="term" value="F:succinate transmembrane transporter activity"/>
    <property type="evidence" value="ECO:0007669"/>
    <property type="project" value="UniProtKB-ARBA"/>
</dbReference>
<dbReference type="RefSeq" id="WP_228346187.1">
    <property type="nucleotide sequence ID" value="NZ_CP046056.1"/>
</dbReference>
<keyword evidence="2" id="KW-0813">Transport</keyword>
<evidence type="ECO:0000256" key="3">
    <source>
        <dbReference type="ARBA" id="ARBA00022692"/>
    </source>
</evidence>
<feature type="transmembrane region" description="Helical" evidence="6">
    <location>
        <begin position="371"/>
        <end position="389"/>
    </location>
</feature>
<dbReference type="InterPro" id="IPR001898">
    <property type="entry name" value="SLC13A/DASS"/>
</dbReference>
<feature type="transmembrane region" description="Helical" evidence="6">
    <location>
        <begin position="285"/>
        <end position="303"/>
    </location>
</feature>
<dbReference type="EMBL" id="CP046056">
    <property type="protein sequence ID" value="QQD23655.1"/>
    <property type="molecule type" value="Genomic_DNA"/>
</dbReference>
<comment type="subcellular location">
    <subcellularLocation>
        <location evidence="1">Membrane</location>
        <topology evidence="1">Multi-pass membrane protein</topology>
    </subcellularLocation>
</comment>
<evidence type="ECO:0000256" key="1">
    <source>
        <dbReference type="ARBA" id="ARBA00004141"/>
    </source>
</evidence>
<dbReference type="KEGG" id="vcw:GJQ55_03755"/>
<evidence type="ECO:0000256" key="5">
    <source>
        <dbReference type="ARBA" id="ARBA00023136"/>
    </source>
</evidence>
<keyword evidence="8" id="KW-1185">Reference proteome</keyword>
<dbReference type="Proteomes" id="UP000596074">
    <property type="component" value="Chromosome"/>
</dbReference>
<gene>
    <name evidence="7" type="ORF">GJQ55_03755</name>
</gene>
<evidence type="ECO:0000256" key="2">
    <source>
        <dbReference type="ARBA" id="ARBA00022448"/>
    </source>
</evidence>
<dbReference type="GO" id="GO:0005886">
    <property type="term" value="C:plasma membrane"/>
    <property type="evidence" value="ECO:0007669"/>
    <property type="project" value="TreeGrafter"/>
</dbReference>
<dbReference type="NCBIfam" id="TIGR00785">
    <property type="entry name" value="dass"/>
    <property type="match status" value="1"/>
</dbReference>
<name>A0A9X7YML7_9GAMM</name>
<feature type="transmembrane region" description="Helical" evidence="6">
    <location>
        <begin position="45"/>
        <end position="72"/>
    </location>
</feature>
<feature type="transmembrane region" description="Helical" evidence="6">
    <location>
        <begin position="84"/>
        <end position="102"/>
    </location>
</feature>
<feature type="transmembrane region" description="Helical" evidence="6">
    <location>
        <begin position="140"/>
        <end position="158"/>
    </location>
</feature>
<protein>
    <submittedName>
        <fullName evidence="7">DASS family sodium-coupled anion symporter</fullName>
    </submittedName>
</protein>
<dbReference type="PROSITE" id="PS01271">
    <property type="entry name" value="NA_SULFATE"/>
    <property type="match status" value="1"/>
</dbReference>